<gene>
    <name evidence="1" type="ORF">NCTC5664_00853</name>
</gene>
<evidence type="ECO:0000313" key="2">
    <source>
        <dbReference type="Proteomes" id="UP000254502"/>
    </source>
</evidence>
<dbReference type="SUPFAM" id="SSF51735">
    <property type="entry name" value="NAD(P)-binding Rossmann-fold domains"/>
    <property type="match status" value="1"/>
</dbReference>
<accession>A0A380DMP6</accession>
<sequence length="52" mass="5806">MYKNIGVLGGNGTLGQCLTQLLSKQKDIKIKVAFRSNDFLKVTSDNVNYEKN</sequence>
<proteinExistence type="predicted"/>
<name>A0A380DMP6_STAAU</name>
<reference evidence="1 2" key="1">
    <citation type="submission" date="2018-06" db="EMBL/GenBank/DDBJ databases">
        <authorList>
            <consortium name="Pathogen Informatics"/>
            <person name="Doyle S."/>
        </authorList>
    </citation>
    <scope>NUCLEOTIDE SEQUENCE [LARGE SCALE GENOMIC DNA]</scope>
    <source>
        <strain evidence="1 2">NCTC5664</strain>
    </source>
</reference>
<protein>
    <submittedName>
        <fullName evidence="1">Uncharacterized protein</fullName>
    </submittedName>
</protein>
<dbReference type="EMBL" id="UHAQ01000002">
    <property type="protein sequence ID" value="SUK38493.1"/>
    <property type="molecule type" value="Genomic_DNA"/>
</dbReference>
<evidence type="ECO:0000313" key="1">
    <source>
        <dbReference type="EMBL" id="SUK38493.1"/>
    </source>
</evidence>
<dbReference type="AlphaFoldDB" id="A0A380DMP6"/>
<dbReference type="InterPro" id="IPR036291">
    <property type="entry name" value="NAD(P)-bd_dom_sf"/>
</dbReference>
<dbReference type="Proteomes" id="UP000254502">
    <property type="component" value="Unassembled WGS sequence"/>
</dbReference>
<organism evidence="1 2">
    <name type="scientific">Staphylococcus aureus</name>
    <dbReference type="NCBI Taxonomy" id="1280"/>
    <lineage>
        <taxon>Bacteria</taxon>
        <taxon>Bacillati</taxon>
        <taxon>Bacillota</taxon>
        <taxon>Bacilli</taxon>
        <taxon>Bacillales</taxon>
        <taxon>Staphylococcaceae</taxon>
        <taxon>Staphylococcus</taxon>
    </lineage>
</organism>